<evidence type="ECO:0000259" key="5">
    <source>
        <dbReference type="PROSITE" id="PS51669"/>
    </source>
</evidence>
<feature type="domain" description="4Fe-4S Mo/W bis-MGD-type" evidence="5">
    <location>
        <begin position="6"/>
        <end position="60"/>
    </location>
</feature>
<evidence type="ECO:0000256" key="4">
    <source>
        <dbReference type="SAM" id="MobiDB-lite"/>
    </source>
</evidence>
<dbReference type="Gene3D" id="2.20.25.90">
    <property type="entry name" value="ADC-like domains"/>
    <property type="match status" value="1"/>
</dbReference>
<dbReference type="GO" id="GO:0051536">
    <property type="term" value="F:iron-sulfur cluster binding"/>
    <property type="evidence" value="ECO:0007669"/>
    <property type="project" value="UniProtKB-KW"/>
</dbReference>
<dbReference type="InterPro" id="IPR006656">
    <property type="entry name" value="Mopterin_OxRdtase"/>
</dbReference>
<keyword evidence="2" id="KW-0408">Iron</keyword>
<dbReference type="GO" id="GO:0046872">
    <property type="term" value="F:metal ion binding"/>
    <property type="evidence" value="ECO:0007669"/>
    <property type="project" value="UniProtKB-KW"/>
</dbReference>
<dbReference type="Proteomes" id="UP000057158">
    <property type="component" value="Chromosome"/>
</dbReference>
<name>A0A0M4DC03_9BACT</name>
<dbReference type="SUPFAM" id="SSF53706">
    <property type="entry name" value="Formate dehydrogenase/DMSO reductase, domains 1-3"/>
    <property type="match status" value="1"/>
</dbReference>
<feature type="region of interest" description="Disordered" evidence="4">
    <location>
        <begin position="611"/>
        <end position="668"/>
    </location>
</feature>
<dbReference type="PATRIC" id="fig|1603606.3.peg.3520"/>
<reference evidence="6 7" key="1">
    <citation type="submission" date="2015-07" db="EMBL/GenBank/DDBJ databases">
        <title>Isolation and Genomic Characterization of a Novel Halophilic Metal-Reducing Deltaproteobacterium from the Deep Subsurface.</title>
        <authorList>
            <person name="Badalamenti J.P."/>
            <person name="Summers Z.M."/>
            <person name="Gralnick J.A."/>
            <person name="Bond D.R."/>
        </authorList>
    </citation>
    <scope>NUCLEOTIDE SEQUENCE [LARGE SCALE GENOMIC DNA]</scope>
    <source>
        <strain evidence="6 7">WTL</strain>
    </source>
</reference>
<dbReference type="PANTHER" id="PTHR43742">
    <property type="entry name" value="TRIMETHYLAMINE-N-OXIDE REDUCTASE"/>
    <property type="match status" value="1"/>
</dbReference>
<sequence>MIETGIEERDGLCGICPAGCWIRARLRDGALESVEPLPDHPLGILCRIGRSAPEIVHDPDRLRFPLRRNGPKGTHAFERISWEEAYDLLVGKLQGIKEAYGAEAAAIYTGRGSFDMAMCDLFQPQGVAVSSASSVLFPFGSPNTLGVGALCYVSFAMIAPHVTLGEMYVTMDVDIEQAELIVIWGANPATDSPPLAHRQILEARRRGAEVIAIDPRRNGTAKEADAEWIAVRPGTDGALALGMIQVLLEEELYDERFVADWTVGFDGLKNLVRHYRPEMVETITGVAAETVRATARRIASARGATPIMYTGLEYSDSGVQAIRAVFTLWALAGQLDVPGGLLIRMRENAFPQNRRHLIANPDLRKALGRERFPVYSRYRGESHAIALPDAVLKGDPYKIRALIVLGGSIITSWPDPDLWRRTFEALDFSVCINRYHTADSAYADLVLPATTQFETTSYMRYGPLFKIREKMLEPVGEARNDFLILAELARRLGYGHLYPQSEEEILEKALEGTGFTVAAVRQAGGSVRVPTVMREYKKWQKGSLRPDGLPWSSTPAPAPPTTSAASITAYGGSGSFTPNPRCSCTPMMLRRGGSGTAIRCGSRRSAAACACGPASPEISSAAPSTPPWAGAAPWVPSPGSRPTSTPSPTRSIMTPSPDSPSTRRSSAR</sequence>
<dbReference type="AlphaFoldDB" id="A0A0M4DC03"/>
<keyword evidence="3" id="KW-0411">Iron-sulfur</keyword>
<dbReference type="KEGG" id="des:DSOUD_3272"/>
<dbReference type="Gene3D" id="3.40.50.740">
    <property type="match status" value="1"/>
</dbReference>
<dbReference type="InterPro" id="IPR050612">
    <property type="entry name" value="Prok_Mopterin_Oxidored"/>
</dbReference>
<evidence type="ECO:0000313" key="7">
    <source>
        <dbReference type="Proteomes" id="UP000057158"/>
    </source>
</evidence>
<accession>A0A0M4DC03</accession>
<keyword evidence="1" id="KW-0479">Metal-binding</keyword>
<gene>
    <name evidence="6" type="ORF">DSOUD_3272</name>
</gene>
<dbReference type="PANTHER" id="PTHR43742:SF6">
    <property type="entry name" value="OXIDOREDUCTASE YYAE-RELATED"/>
    <property type="match status" value="1"/>
</dbReference>
<protein>
    <submittedName>
        <fullName evidence="6">Anaerobic selenocysteine-containing dehydrogenase</fullName>
    </submittedName>
</protein>
<evidence type="ECO:0000256" key="2">
    <source>
        <dbReference type="ARBA" id="ARBA00023004"/>
    </source>
</evidence>
<evidence type="ECO:0000313" key="6">
    <source>
        <dbReference type="EMBL" id="ALC17992.1"/>
    </source>
</evidence>
<organism evidence="6 7">
    <name type="scientific">Desulfuromonas soudanensis</name>
    <dbReference type="NCBI Taxonomy" id="1603606"/>
    <lineage>
        <taxon>Bacteria</taxon>
        <taxon>Pseudomonadati</taxon>
        <taxon>Thermodesulfobacteriota</taxon>
        <taxon>Desulfuromonadia</taxon>
        <taxon>Desulfuromonadales</taxon>
        <taxon>Desulfuromonadaceae</taxon>
        <taxon>Desulfuromonas</taxon>
    </lineage>
</organism>
<evidence type="ECO:0000256" key="1">
    <source>
        <dbReference type="ARBA" id="ARBA00022723"/>
    </source>
</evidence>
<dbReference type="InterPro" id="IPR006963">
    <property type="entry name" value="Mopterin_OxRdtase_4Fe-4S_dom"/>
</dbReference>
<keyword evidence="7" id="KW-1185">Reference proteome</keyword>
<dbReference type="EMBL" id="CP010802">
    <property type="protein sequence ID" value="ALC17992.1"/>
    <property type="molecule type" value="Genomic_DNA"/>
</dbReference>
<evidence type="ECO:0000256" key="3">
    <source>
        <dbReference type="ARBA" id="ARBA00023014"/>
    </source>
</evidence>
<dbReference type="GO" id="GO:0016491">
    <property type="term" value="F:oxidoreductase activity"/>
    <property type="evidence" value="ECO:0007669"/>
    <property type="project" value="InterPro"/>
</dbReference>
<dbReference type="SMART" id="SM00926">
    <property type="entry name" value="Molybdop_Fe4S4"/>
    <property type="match status" value="1"/>
</dbReference>
<dbReference type="Gene3D" id="3.40.228.10">
    <property type="entry name" value="Dimethylsulfoxide Reductase, domain 2"/>
    <property type="match status" value="1"/>
</dbReference>
<proteinExistence type="predicted"/>
<dbReference type="PROSITE" id="PS51669">
    <property type="entry name" value="4FE4S_MOW_BIS_MGD"/>
    <property type="match status" value="1"/>
</dbReference>
<dbReference type="Pfam" id="PF00384">
    <property type="entry name" value="Molybdopterin"/>
    <property type="match status" value="1"/>
</dbReference>
<feature type="region of interest" description="Disordered" evidence="4">
    <location>
        <begin position="542"/>
        <end position="566"/>
    </location>
</feature>
<feature type="compositionally biased region" description="Low complexity" evidence="4">
    <location>
        <begin position="637"/>
        <end position="668"/>
    </location>
</feature>
<feature type="compositionally biased region" description="Low complexity" evidence="4">
    <location>
        <begin position="611"/>
        <end position="623"/>
    </location>
</feature>
<dbReference type="STRING" id="1603606.DSOUD_3272"/>